<feature type="transmembrane region" description="Helical" evidence="7">
    <location>
        <begin position="53"/>
        <end position="80"/>
    </location>
</feature>
<keyword evidence="4 7" id="KW-1133">Transmembrane helix</keyword>
<proteinExistence type="inferred from homology"/>
<feature type="transmembrane region" description="Helical" evidence="7">
    <location>
        <begin position="246"/>
        <end position="266"/>
    </location>
</feature>
<evidence type="ECO:0000313" key="8">
    <source>
        <dbReference type="EMBL" id="BDU51527.1"/>
    </source>
</evidence>
<dbReference type="GO" id="GO:0043190">
    <property type="term" value="C:ATP-binding cassette (ABC) transporter complex"/>
    <property type="evidence" value="ECO:0007669"/>
    <property type="project" value="InterPro"/>
</dbReference>
<keyword evidence="3 6" id="KW-0812">Transmembrane</keyword>
<reference evidence="8 9" key="1">
    <citation type="submission" date="2022-11" db="EMBL/GenBank/DDBJ databases">
        <title>Haliovirga abyssi gen. nov., sp. nov., a mesophilic fermentative bacterium isolated from the Iheya North hydrothermal field and the proposal of Haliovirgaceae fam. nov.</title>
        <authorList>
            <person name="Miyazaki U."/>
            <person name="Tame A."/>
            <person name="Miyazaki J."/>
            <person name="Takai K."/>
            <person name="Sawayama S."/>
            <person name="Kitajima M."/>
            <person name="Okamoto A."/>
            <person name="Nakagawa S."/>
        </authorList>
    </citation>
    <scope>NUCLEOTIDE SEQUENCE [LARGE SCALE GENOMIC DNA]</scope>
    <source>
        <strain evidence="8 9">IC12</strain>
        <plasmid evidence="8 9">pHIC</plasmid>
    </source>
</reference>
<evidence type="ECO:0000256" key="4">
    <source>
        <dbReference type="ARBA" id="ARBA00022989"/>
    </source>
</evidence>
<dbReference type="PROSITE" id="PS51257">
    <property type="entry name" value="PROKAR_LIPOPROTEIN"/>
    <property type="match status" value="1"/>
</dbReference>
<feature type="transmembrane region" description="Helical" evidence="7">
    <location>
        <begin position="12"/>
        <end position="33"/>
    </location>
</feature>
<keyword evidence="9" id="KW-1185">Reference proteome</keyword>
<dbReference type="GO" id="GO:0055085">
    <property type="term" value="P:transmembrane transport"/>
    <property type="evidence" value="ECO:0007669"/>
    <property type="project" value="InterPro"/>
</dbReference>
<dbReference type="PANTHER" id="PTHR30477">
    <property type="entry name" value="ABC-TRANSPORTER METAL-BINDING PROTEIN"/>
    <property type="match status" value="1"/>
</dbReference>
<dbReference type="KEGG" id="haby:HLVA_20960"/>
<feature type="transmembrane region" description="Helical" evidence="7">
    <location>
        <begin position="92"/>
        <end position="112"/>
    </location>
</feature>
<evidence type="ECO:0000256" key="6">
    <source>
        <dbReference type="RuleBase" id="RU003943"/>
    </source>
</evidence>
<sequence length="274" mass="30044">MIDLLKYSFFSNAIIAGILTAISCGIIGTYIVAKRKVFISGGITHSSFGGIGIGYFLGINPIITAAIFAVLSAIGIEYIAEKGEIREDSAIGILWSFGMALGIILIYITPGYAPNLMAYLFGNILAVSTFDINAMLLLNLIIIFFFMFFYKEILYISFDEEYMKTKGLPVTLFKYTIATLIALTIVINIRVVGIILVLSLLTIPQAISALFSNSFRNIMILSIFFAFIGTMSGLIFSYLLNIPSGASIIFSLVILFGIIKLFKILFSLKSKSEV</sequence>
<accession>A0AAU9DGC2</accession>
<evidence type="ECO:0000256" key="5">
    <source>
        <dbReference type="ARBA" id="ARBA00023136"/>
    </source>
</evidence>
<dbReference type="InterPro" id="IPR037294">
    <property type="entry name" value="ABC_BtuC-like"/>
</dbReference>
<protein>
    <submittedName>
        <fullName evidence="8">Zinc ABC transporter permease</fullName>
    </submittedName>
</protein>
<dbReference type="Pfam" id="PF00950">
    <property type="entry name" value="ABC-3"/>
    <property type="match status" value="1"/>
</dbReference>
<feature type="transmembrane region" description="Helical" evidence="7">
    <location>
        <begin position="218"/>
        <end position="240"/>
    </location>
</feature>
<dbReference type="PANTHER" id="PTHR30477:SF18">
    <property type="entry name" value="METAL TRANSPORT SYSTEM MEMBRANE PROTEIN CT_417-RELATED"/>
    <property type="match status" value="1"/>
</dbReference>
<evidence type="ECO:0000256" key="1">
    <source>
        <dbReference type="ARBA" id="ARBA00004141"/>
    </source>
</evidence>
<feature type="transmembrane region" description="Helical" evidence="7">
    <location>
        <begin position="132"/>
        <end position="150"/>
    </location>
</feature>
<organism evidence="8 9">
    <name type="scientific">Haliovirga abyssi</name>
    <dbReference type="NCBI Taxonomy" id="2996794"/>
    <lineage>
        <taxon>Bacteria</taxon>
        <taxon>Fusobacteriati</taxon>
        <taxon>Fusobacteriota</taxon>
        <taxon>Fusobacteriia</taxon>
        <taxon>Fusobacteriales</taxon>
        <taxon>Haliovirgaceae</taxon>
        <taxon>Haliovirga</taxon>
    </lineage>
</organism>
<keyword evidence="6" id="KW-0813">Transport</keyword>
<evidence type="ECO:0000256" key="3">
    <source>
        <dbReference type="ARBA" id="ARBA00022692"/>
    </source>
</evidence>
<comment type="similarity">
    <text evidence="2 6">Belongs to the ABC-3 integral membrane protein family.</text>
</comment>
<dbReference type="Gene3D" id="1.10.3470.10">
    <property type="entry name" value="ABC transporter involved in vitamin B12 uptake, BtuC"/>
    <property type="match status" value="1"/>
</dbReference>
<evidence type="ECO:0000256" key="2">
    <source>
        <dbReference type="ARBA" id="ARBA00008034"/>
    </source>
</evidence>
<dbReference type="EMBL" id="AP027060">
    <property type="protein sequence ID" value="BDU51527.1"/>
    <property type="molecule type" value="Genomic_DNA"/>
</dbReference>
<dbReference type="Proteomes" id="UP001321582">
    <property type="component" value="Plasmid pHIC"/>
</dbReference>
<keyword evidence="5 7" id="KW-0472">Membrane</keyword>
<gene>
    <name evidence="8" type="ORF">HLVA_20960</name>
</gene>
<dbReference type="AlphaFoldDB" id="A0AAU9DGC2"/>
<keyword evidence="8" id="KW-0614">Plasmid</keyword>
<evidence type="ECO:0000313" key="9">
    <source>
        <dbReference type="Proteomes" id="UP001321582"/>
    </source>
</evidence>
<dbReference type="InterPro" id="IPR001626">
    <property type="entry name" value="ABC_TroCD"/>
</dbReference>
<name>A0AAU9DGC2_9FUSO</name>
<dbReference type="GO" id="GO:0010043">
    <property type="term" value="P:response to zinc ion"/>
    <property type="evidence" value="ECO:0007669"/>
    <property type="project" value="TreeGrafter"/>
</dbReference>
<geneLocation type="plasmid" evidence="8 9">
    <name>pHIC</name>
</geneLocation>
<dbReference type="SUPFAM" id="SSF81345">
    <property type="entry name" value="ABC transporter involved in vitamin B12 uptake, BtuC"/>
    <property type="match status" value="1"/>
</dbReference>
<evidence type="ECO:0000256" key="7">
    <source>
        <dbReference type="SAM" id="Phobius"/>
    </source>
</evidence>
<feature type="transmembrane region" description="Helical" evidence="7">
    <location>
        <begin position="193"/>
        <end position="211"/>
    </location>
</feature>
<feature type="transmembrane region" description="Helical" evidence="7">
    <location>
        <begin position="171"/>
        <end position="187"/>
    </location>
</feature>
<comment type="subcellular location">
    <subcellularLocation>
        <location evidence="6">Cell membrane</location>
        <topology evidence="6">Multi-pass membrane protein</topology>
    </subcellularLocation>
    <subcellularLocation>
        <location evidence="1">Membrane</location>
        <topology evidence="1">Multi-pass membrane protein</topology>
    </subcellularLocation>
</comment>
<dbReference type="CDD" id="cd06550">
    <property type="entry name" value="TM_ABC_iron-siderophores_like"/>
    <property type="match status" value="1"/>
</dbReference>